<dbReference type="GO" id="GO:0005509">
    <property type="term" value="F:calcium ion binding"/>
    <property type="evidence" value="ECO:0007669"/>
    <property type="project" value="InterPro"/>
</dbReference>
<dbReference type="Pfam" id="PF12662">
    <property type="entry name" value="cEGF"/>
    <property type="match status" value="1"/>
</dbReference>
<dbReference type="FunFam" id="2.10.25.10:FF:000014">
    <property type="entry name" value="Latent-transforming growth factor beta-binding protein 3"/>
    <property type="match status" value="1"/>
</dbReference>
<dbReference type="InterPro" id="IPR003886">
    <property type="entry name" value="NIDO_dom"/>
</dbReference>
<feature type="domain" description="AMOP" evidence="15">
    <location>
        <begin position="543"/>
        <end position="698"/>
    </location>
</feature>
<keyword evidence="6 13" id="KW-0732">Signal</keyword>
<keyword evidence="3" id="KW-0964">Secreted</keyword>
<keyword evidence="7" id="KW-0677">Repeat</keyword>
<organism evidence="16 17">
    <name type="scientific">Branchiostoma belcheri</name>
    <name type="common">Amphioxus</name>
    <dbReference type="NCBI Taxonomy" id="7741"/>
    <lineage>
        <taxon>Eukaryota</taxon>
        <taxon>Metazoa</taxon>
        <taxon>Chordata</taxon>
        <taxon>Cephalochordata</taxon>
        <taxon>Leptocardii</taxon>
        <taxon>Amphioxiformes</taxon>
        <taxon>Branchiostomatidae</taxon>
        <taxon>Branchiostoma</taxon>
    </lineage>
</organism>
<evidence type="ECO:0000256" key="1">
    <source>
        <dbReference type="ARBA" id="ARBA00004370"/>
    </source>
</evidence>
<feature type="chain" id="PRO_5027937313" evidence="13">
    <location>
        <begin position="21"/>
        <end position="863"/>
    </location>
</feature>
<evidence type="ECO:0000256" key="5">
    <source>
        <dbReference type="ARBA" id="ARBA00022692"/>
    </source>
</evidence>
<dbReference type="InterPro" id="IPR001881">
    <property type="entry name" value="EGF-like_Ca-bd_dom"/>
</dbReference>
<proteinExistence type="predicted"/>
<dbReference type="SMART" id="SM00181">
    <property type="entry name" value="EGF"/>
    <property type="match status" value="4"/>
</dbReference>
<feature type="domain" description="EGF-like" evidence="14">
    <location>
        <begin position="130"/>
        <end position="172"/>
    </location>
</feature>
<dbReference type="AlphaFoldDB" id="A0A6P4Y591"/>
<evidence type="ECO:0000259" key="14">
    <source>
        <dbReference type="PROSITE" id="PS50026"/>
    </source>
</evidence>
<keyword evidence="4 12" id="KW-0245">EGF-like domain</keyword>
<dbReference type="InterPro" id="IPR009030">
    <property type="entry name" value="Growth_fac_rcpt_cys_sf"/>
</dbReference>
<protein>
    <submittedName>
        <fullName evidence="17">Mucin-like protein</fullName>
    </submittedName>
</protein>
<dbReference type="PANTHER" id="PTHR13802:SF52">
    <property type="entry name" value="MUCIN-4"/>
    <property type="match status" value="1"/>
</dbReference>
<dbReference type="InterPro" id="IPR005533">
    <property type="entry name" value="AMOP_dom"/>
</dbReference>
<evidence type="ECO:0000256" key="10">
    <source>
        <dbReference type="ARBA" id="ARBA00023157"/>
    </source>
</evidence>
<dbReference type="InterPro" id="IPR013032">
    <property type="entry name" value="EGF-like_CS"/>
</dbReference>
<keyword evidence="10" id="KW-1015">Disulfide bond</keyword>
<dbReference type="PROSITE" id="PS00022">
    <property type="entry name" value="EGF_1"/>
    <property type="match status" value="1"/>
</dbReference>
<sequence>MAALQVSCVALLCFMCFAAGQLRGPPGSVCSFVASRQVSYQVENRRRRDSSPGVWDYIAEVFGTRDRYRRAFVTVYGVEYFEDFECCLGWNRIGDTCQADCYFPCNNGLCVSTNVCECDEGWEGQNCDEDVDECWYMIDECDHVNGGCVNTQGSYNCTCNPGLNLINGTFCHAIPDTDECGLGNGGCDHNCHNTHGSFTCSCNAGFNLDRDGRTCVDINECSTTNGGCDHFCDNTVGGRTCRCRPTHRLVGETTCRDDDMYPYGEEVNEWPRRWEFSVCQEEELPPEGFRFFGRRHHNIHICDNGIVSFDDIVRPTWPTLLQEVAAYSVAAVIAPFLARSNPTILDILPEDERTQIFYSFYQDDDGNPNTNQILSRARDDGRSTPGFFAPNYEPVWALVVTWTRVPPDCSMYINGLCPRPHDQLPVNDFQLVISTDGILSFANFIYPARAQQWVSPDEARAGGNNVFPKSFVAVGGYSAGDGTLFPFRPATNASLIHRGFEFSGEDNRRRPPGLAYPVSMRNLYLVNGGNWKFALQDQNNVSPPEPAVARCSQWMRRQIVEDPTQLFGYDALPSTQSCPCTAEQAWFDSTYNLPSSITSRPTCATSRRRVHAFVDSERLIMSRMCCYQRAQWWTQSFTSGNTRSSRQRLGQGALQDGIRGGHLIINNQADDQAAFQSCCVDAAAVRNGWYCDRFVLHRPLSSPTHPGCTNYGVNIPWTTTSCCDPHLTTLDGNKYSFNGLGDFLMADVDNGEYQLQCRMSLAAGTEHATIITTIIAYQKEKQPIQIQVSGDSDLELYVNGSLTDLSVLDKEGYDLEVGDNALVTKPANNSLLVIFFSGITIQASARKPRNWLAETLETVWNPD</sequence>
<keyword evidence="16" id="KW-1185">Reference proteome</keyword>
<dbReference type="GO" id="GO:0005576">
    <property type="term" value="C:extracellular region"/>
    <property type="evidence" value="ECO:0007669"/>
    <property type="project" value="UniProtKB-SubCell"/>
</dbReference>
<dbReference type="PANTHER" id="PTHR13802">
    <property type="entry name" value="MUCIN 4-RELATED"/>
    <property type="match status" value="1"/>
</dbReference>
<keyword evidence="8" id="KW-1133">Transmembrane helix</keyword>
<evidence type="ECO:0000256" key="8">
    <source>
        <dbReference type="ARBA" id="ARBA00022989"/>
    </source>
</evidence>
<evidence type="ECO:0000256" key="13">
    <source>
        <dbReference type="SAM" id="SignalP"/>
    </source>
</evidence>
<dbReference type="InterPro" id="IPR051495">
    <property type="entry name" value="Epithelial_Barrier/Signaling"/>
</dbReference>
<dbReference type="CDD" id="cd00054">
    <property type="entry name" value="EGF_CA"/>
    <property type="match status" value="2"/>
</dbReference>
<comment type="subcellular location">
    <subcellularLocation>
        <location evidence="1">Membrane</location>
    </subcellularLocation>
    <subcellularLocation>
        <location evidence="2">Secreted</location>
    </subcellularLocation>
</comment>
<reference evidence="17" key="1">
    <citation type="submission" date="2025-08" db="UniProtKB">
        <authorList>
            <consortium name="RefSeq"/>
        </authorList>
    </citation>
    <scope>IDENTIFICATION</scope>
    <source>
        <tissue evidence="17">Gonad</tissue>
    </source>
</reference>
<dbReference type="GeneID" id="109466322"/>
<name>A0A6P4Y591_BRABE</name>
<evidence type="ECO:0000256" key="12">
    <source>
        <dbReference type="PROSITE-ProRule" id="PRU00076"/>
    </source>
</evidence>
<comment type="caution">
    <text evidence="12">Lacks conserved residue(s) required for the propagation of feature annotation.</text>
</comment>
<dbReference type="SUPFAM" id="SSF57196">
    <property type="entry name" value="EGF/Laminin"/>
    <property type="match status" value="2"/>
</dbReference>
<evidence type="ECO:0000259" key="15">
    <source>
        <dbReference type="PROSITE" id="PS50856"/>
    </source>
</evidence>
<dbReference type="PROSITE" id="PS00010">
    <property type="entry name" value="ASX_HYDROXYL"/>
    <property type="match status" value="2"/>
</dbReference>
<evidence type="ECO:0000256" key="7">
    <source>
        <dbReference type="ARBA" id="ARBA00022737"/>
    </source>
</evidence>
<dbReference type="Pfam" id="PF07645">
    <property type="entry name" value="EGF_CA"/>
    <property type="match status" value="1"/>
</dbReference>
<dbReference type="InterPro" id="IPR000152">
    <property type="entry name" value="EGF-type_Asp/Asn_hydroxyl_site"/>
</dbReference>
<evidence type="ECO:0000256" key="4">
    <source>
        <dbReference type="ARBA" id="ARBA00022536"/>
    </source>
</evidence>
<dbReference type="PROSITE" id="PS50856">
    <property type="entry name" value="AMOP"/>
    <property type="match status" value="1"/>
</dbReference>
<dbReference type="SMART" id="SM00179">
    <property type="entry name" value="EGF_CA"/>
    <property type="match status" value="3"/>
</dbReference>
<dbReference type="PROSITE" id="PS50026">
    <property type="entry name" value="EGF_3"/>
    <property type="match status" value="1"/>
</dbReference>
<evidence type="ECO:0000313" key="17">
    <source>
        <dbReference type="RefSeq" id="XP_019619598.1"/>
    </source>
</evidence>
<gene>
    <name evidence="17" type="primary">LOC109466322</name>
</gene>
<dbReference type="InterPro" id="IPR026823">
    <property type="entry name" value="cEGF"/>
</dbReference>
<feature type="signal peptide" evidence="13">
    <location>
        <begin position="1"/>
        <end position="20"/>
    </location>
</feature>
<dbReference type="PROSITE" id="PS01186">
    <property type="entry name" value="EGF_2"/>
    <property type="match status" value="2"/>
</dbReference>
<accession>A0A6P4Y591</accession>
<evidence type="ECO:0000256" key="2">
    <source>
        <dbReference type="ARBA" id="ARBA00004613"/>
    </source>
</evidence>
<dbReference type="OrthoDB" id="10060424at2759"/>
<dbReference type="RefSeq" id="XP_019619598.1">
    <property type="nucleotide sequence ID" value="XM_019764039.1"/>
</dbReference>
<dbReference type="InterPro" id="IPR000742">
    <property type="entry name" value="EGF"/>
</dbReference>
<dbReference type="Gene3D" id="2.10.25.10">
    <property type="entry name" value="Laminin"/>
    <property type="match status" value="4"/>
</dbReference>
<dbReference type="Pfam" id="PF06119">
    <property type="entry name" value="NIDO"/>
    <property type="match status" value="1"/>
</dbReference>
<dbReference type="InterPro" id="IPR049883">
    <property type="entry name" value="NOTCH1_EGF-like"/>
</dbReference>
<keyword evidence="5" id="KW-0812">Transmembrane</keyword>
<dbReference type="Pfam" id="PF12661">
    <property type="entry name" value="hEGF"/>
    <property type="match status" value="1"/>
</dbReference>
<evidence type="ECO:0000256" key="6">
    <source>
        <dbReference type="ARBA" id="ARBA00022729"/>
    </source>
</evidence>
<dbReference type="SUPFAM" id="SSF57184">
    <property type="entry name" value="Growth factor receptor domain"/>
    <property type="match status" value="1"/>
</dbReference>
<dbReference type="GO" id="GO:0016020">
    <property type="term" value="C:membrane"/>
    <property type="evidence" value="ECO:0007669"/>
    <property type="project" value="UniProtKB-SubCell"/>
</dbReference>
<evidence type="ECO:0000256" key="11">
    <source>
        <dbReference type="ARBA" id="ARBA00023180"/>
    </source>
</evidence>
<dbReference type="KEGG" id="bbel:109466322"/>
<dbReference type="GO" id="GO:0007160">
    <property type="term" value="P:cell-matrix adhesion"/>
    <property type="evidence" value="ECO:0007669"/>
    <property type="project" value="InterPro"/>
</dbReference>
<dbReference type="Proteomes" id="UP000515135">
    <property type="component" value="Unplaced"/>
</dbReference>
<evidence type="ECO:0000256" key="9">
    <source>
        <dbReference type="ARBA" id="ARBA00023136"/>
    </source>
</evidence>
<keyword evidence="11" id="KW-0325">Glycoprotein</keyword>
<keyword evidence="9" id="KW-0472">Membrane</keyword>
<evidence type="ECO:0000313" key="16">
    <source>
        <dbReference type="Proteomes" id="UP000515135"/>
    </source>
</evidence>
<evidence type="ECO:0000256" key="3">
    <source>
        <dbReference type="ARBA" id="ARBA00022525"/>
    </source>
</evidence>